<gene>
    <name evidence="1" type="ORF">B5M42_13035</name>
</gene>
<name>A0A4Y8Q0B8_9BACL</name>
<keyword evidence="2" id="KW-1185">Reference proteome</keyword>
<evidence type="ECO:0008006" key="3">
    <source>
        <dbReference type="Google" id="ProtNLM"/>
    </source>
</evidence>
<protein>
    <recommendedName>
        <fullName evidence="3">DUF1579 domain-containing protein</fullName>
    </recommendedName>
</protein>
<evidence type="ECO:0000313" key="1">
    <source>
        <dbReference type="EMBL" id="TFE87130.1"/>
    </source>
</evidence>
<dbReference type="AlphaFoldDB" id="A0A4Y8Q0B8"/>
<sequence length="145" mass="16509">MHPYPGLECLERLVGHWKVRGPEIDGEISYEWMDGGYFLIQRFNLIHNGRNIKGIEIIGFTKDFFAESPSEYLKSRIYDNHGSTFDYTYEVDENSLTIWGGEIGSPAYYKGIWSKDGNTNSGRWVYPGGGYESTMIRTNSQGGTT</sequence>
<dbReference type="Proteomes" id="UP000298246">
    <property type="component" value="Unassembled WGS sequence"/>
</dbReference>
<proteinExistence type="predicted"/>
<evidence type="ECO:0000313" key="2">
    <source>
        <dbReference type="Proteomes" id="UP000298246"/>
    </source>
</evidence>
<organism evidence="1 2">
    <name type="scientific">Paenibacillus athensensis</name>
    <dbReference type="NCBI Taxonomy" id="1967502"/>
    <lineage>
        <taxon>Bacteria</taxon>
        <taxon>Bacillati</taxon>
        <taxon>Bacillota</taxon>
        <taxon>Bacilli</taxon>
        <taxon>Bacillales</taxon>
        <taxon>Paenibacillaceae</taxon>
        <taxon>Paenibacillus</taxon>
    </lineage>
</organism>
<comment type="caution">
    <text evidence="1">The sequence shown here is derived from an EMBL/GenBank/DDBJ whole genome shotgun (WGS) entry which is preliminary data.</text>
</comment>
<reference evidence="1 2" key="1">
    <citation type="submission" date="2017-03" db="EMBL/GenBank/DDBJ databases">
        <title>Isolation of Levoglucosan Utilizing Bacteria.</title>
        <authorList>
            <person name="Arya A.S."/>
        </authorList>
    </citation>
    <scope>NUCLEOTIDE SEQUENCE [LARGE SCALE GENOMIC DNA]</scope>
    <source>
        <strain evidence="1 2">MEC069</strain>
    </source>
</reference>
<dbReference type="OrthoDB" id="8481162at2"/>
<dbReference type="EMBL" id="MYFO01000015">
    <property type="protein sequence ID" value="TFE87130.1"/>
    <property type="molecule type" value="Genomic_DNA"/>
</dbReference>
<accession>A0A4Y8Q0B8</accession>